<dbReference type="InterPro" id="IPR010105">
    <property type="entry name" value="TonB_sidphr_rcpt"/>
</dbReference>
<evidence type="ECO:0000256" key="2">
    <source>
        <dbReference type="ARBA" id="ARBA00009810"/>
    </source>
</evidence>
<evidence type="ECO:0000256" key="13">
    <source>
        <dbReference type="ARBA" id="ARBA00023237"/>
    </source>
</evidence>
<dbReference type="EMBL" id="VINI01000057">
    <property type="protein sequence ID" value="MSS34782.1"/>
    <property type="molecule type" value="Genomic_DNA"/>
</dbReference>
<keyword evidence="6 14" id="KW-0812">Transmembrane</keyword>
<evidence type="ECO:0000256" key="7">
    <source>
        <dbReference type="ARBA" id="ARBA00022729"/>
    </source>
</evidence>
<dbReference type="AlphaFoldDB" id="A0AAW9V461"/>
<evidence type="ECO:0000256" key="6">
    <source>
        <dbReference type="ARBA" id="ARBA00022692"/>
    </source>
</evidence>
<evidence type="ECO:0000256" key="10">
    <source>
        <dbReference type="ARBA" id="ARBA00023077"/>
    </source>
</evidence>
<dbReference type="GO" id="GO:0015344">
    <property type="term" value="F:siderophore uptake transmembrane transporter activity"/>
    <property type="evidence" value="ECO:0007669"/>
    <property type="project" value="TreeGrafter"/>
</dbReference>
<evidence type="ECO:0000256" key="9">
    <source>
        <dbReference type="ARBA" id="ARBA00023065"/>
    </source>
</evidence>
<dbReference type="FunFam" id="2.170.130.10:FF:000010">
    <property type="entry name" value="Ferripyoverdine receptor"/>
    <property type="match status" value="1"/>
</dbReference>
<dbReference type="PROSITE" id="PS01156">
    <property type="entry name" value="TONB_DEPENDENT_REC_2"/>
    <property type="match status" value="1"/>
</dbReference>
<evidence type="ECO:0000256" key="8">
    <source>
        <dbReference type="ARBA" id="ARBA00023004"/>
    </source>
</evidence>
<evidence type="ECO:0000259" key="18">
    <source>
        <dbReference type="Pfam" id="PF00593"/>
    </source>
</evidence>
<sequence>MNKYLGLSIVYMMYTSSVMADDSGAVSKDKNISPEETLIVHGTAVSESTTEGTDSYTTQSANTASKMNLSFRDTPQSTTVITRRRMDDVAAKNIIDVVKTAPGLYVSTAEGSGRPNFMSRGFNANVMYEGFSLPWNSYIPSSQTSSAIFDRVEIVRGATGLVQGAGDPSAAINMIHKRPTRQYQASTNIGAGRWNDYRGGVDVSGPLNDSATLRGRAVVDGENSETFRDSEKRRNNVIYGIMEADLTDNTLLTIGGYQQYEYNNHWWYDLPISGTGHHLNLPRSTFTGNDWEFERSKSKTAFATLEQKFSNSWKLKFSTLQNWRNADLLGTATYRHKDTRQSMYQQVWGSLREYNSKSYDLSLNGDYALFGRVHQFVAGTTQQKYTDKDTGYTYSPIYIENVNIFDHGSHSSKKPMKMSGDASYDVTEQKSAYAATHFLLSDNWKILLGGRLDWYEYTSKGTSINTGYKVTRNITKYAGSTYNLDDHHTIYGSYTDIFNPQSSTDLNGKVIKPIVGKNYETGIKGEYFNGLLNASLAVFQVDQENRARLLPDQTGCVTNGNPQCYEASGKVRTKGIDFELQGMVTPLWEIGVGYTYADTRYIKDGDRSNEGKRFNTAVSPQNLFKISSMYTFDGKLTNWRAGVNTYWQSKIYANITDTRDGNPVINKQKAYSTTDIIIGYTPMPQLDLQLNITNVFDKVYYTSIGESIGYGTETYGEPRNVKISATYRF</sequence>
<dbReference type="Gene3D" id="2.40.170.20">
    <property type="entry name" value="TonB-dependent receptor, beta-barrel domain"/>
    <property type="match status" value="1"/>
</dbReference>
<keyword evidence="13 14" id="KW-0998">Cell outer membrane</keyword>
<dbReference type="CDD" id="cd01347">
    <property type="entry name" value="ligand_gated_channel"/>
    <property type="match status" value="1"/>
</dbReference>
<evidence type="ECO:0000256" key="14">
    <source>
        <dbReference type="PROSITE-ProRule" id="PRU01360"/>
    </source>
</evidence>
<protein>
    <submittedName>
        <fullName evidence="20">TonB-dependent siderophore receptor</fullName>
    </submittedName>
</protein>
<dbReference type="Pfam" id="PF07715">
    <property type="entry name" value="Plug"/>
    <property type="match status" value="1"/>
</dbReference>
<keyword evidence="11 14" id="KW-0472">Membrane</keyword>
<evidence type="ECO:0000259" key="19">
    <source>
        <dbReference type="Pfam" id="PF07715"/>
    </source>
</evidence>
<evidence type="ECO:0000256" key="5">
    <source>
        <dbReference type="ARBA" id="ARBA00022496"/>
    </source>
</evidence>
<keyword evidence="12 20" id="KW-0675">Receptor</keyword>
<dbReference type="InterPro" id="IPR039426">
    <property type="entry name" value="TonB-dep_rcpt-like"/>
</dbReference>
<evidence type="ECO:0000256" key="12">
    <source>
        <dbReference type="ARBA" id="ARBA00023170"/>
    </source>
</evidence>
<evidence type="ECO:0000256" key="17">
    <source>
        <dbReference type="SAM" id="SignalP"/>
    </source>
</evidence>
<dbReference type="Proteomes" id="UP000468995">
    <property type="component" value="Unassembled WGS sequence"/>
</dbReference>
<dbReference type="PANTHER" id="PTHR32552:SF74">
    <property type="entry name" value="HYDROXAMATE SIDEROPHORE RECEPTOR FHUE"/>
    <property type="match status" value="1"/>
</dbReference>
<reference evidence="20 21" key="1">
    <citation type="submission" date="2019-07" db="EMBL/GenBank/DDBJ databases">
        <title>Genome sequence of OXA-232-producing Klebsiella pneumoniae ST23 from septicemic neonate.</title>
        <authorList>
            <person name="Mukherjee S."/>
            <person name="Naha S."/>
            <person name="Bhadury P."/>
            <person name="Basu S."/>
        </authorList>
    </citation>
    <scope>NUCLEOTIDE SEQUENCE [LARGE SCALE GENOMIC DNA]</scope>
    <source>
        <strain evidence="20 21">EN5275</strain>
    </source>
</reference>
<dbReference type="InterPro" id="IPR012910">
    <property type="entry name" value="Plug_dom"/>
</dbReference>
<feature type="signal peptide" evidence="17">
    <location>
        <begin position="1"/>
        <end position="20"/>
    </location>
</feature>
<feature type="domain" description="TonB-dependent receptor plug" evidence="19">
    <location>
        <begin position="72"/>
        <end position="169"/>
    </location>
</feature>
<dbReference type="RefSeq" id="WP_063938521.1">
    <property type="nucleotide sequence ID" value="NZ_CANDXN010000003.1"/>
</dbReference>
<feature type="chain" id="PRO_5043465966" evidence="17">
    <location>
        <begin position="21"/>
        <end position="729"/>
    </location>
</feature>
<keyword evidence="8" id="KW-0408">Iron</keyword>
<evidence type="ECO:0000256" key="1">
    <source>
        <dbReference type="ARBA" id="ARBA00004571"/>
    </source>
</evidence>
<organism evidence="20 21">
    <name type="scientific">Klebsiella pneumoniae</name>
    <dbReference type="NCBI Taxonomy" id="573"/>
    <lineage>
        <taxon>Bacteria</taxon>
        <taxon>Pseudomonadati</taxon>
        <taxon>Pseudomonadota</taxon>
        <taxon>Gammaproteobacteria</taxon>
        <taxon>Enterobacterales</taxon>
        <taxon>Enterobacteriaceae</taxon>
        <taxon>Klebsiella/Raoultella group</taxon>
        <taxon>Klebsiella</taxon>
        <taxon>Klebsiella pneumoniae complex</taxon>
    </lineage>
</organism>
<keyword evidence="10 16" id="KW-0798">TonB box</keyword>
<evidence type="ECO:0000256" key="11">
    <source>
        <dbReference type="ARBA" id="ARBA00023136"/>
    </source>
</evidence>
<dbReference type="PANTHER" id="PTHR32552">
    <property type="entry name" value="FERRICHROME IRON RECEPTOR-RELATED"/>
    <property type="match status" value="1"/>
</dbReference>
<name>A0AAW9V461_KLEPN</name>
<keyword evidence="5" id="KW-0410">Iron transport</keyword>
<comment type="caution">
    <text evidence="20">The sequence shown here is derived from an EMBL/GenBank/DDBJ whole genome shotgun (WGS) entry which is preliminary data.</text>
</comment>
<evidence type="ECO:0000313" key="20">
    <source>
        <dbReference type="EMBL" id="MSS34782.1"/>
    </source>
</evidence>
<dbReference type="GO" id="GO:0009279">
    <property type="term" value="C:cell outer membrane"/>
    <property type="evidence" value="ECO:0007669"/>
    <property type="project" value="UniProtKB-SubCell"/>
</dbReference>
<evidence type="ECO:0000256" key="15">
    <source>
        <dbReference type="PROSITE-ProRule" id="PRU10144"/>
    </source>
</evidence>
<dbReference type="InterPro" id="IPR010917">
    <property type="entry name" value="TonB_rcpt_CS"/>
</dbReference>
<comment type="subcellular location">
    <subcellularLocation>
        <location evidence="1 14">Cell outer membrane</location>
        <topology evidence="1 14">Multi-pass membrane protein</topology>
    </subcellularLocation>
</comment>
<proteinExistence type="inferred from homology"/>
<accession>A0AAW9V461</accession>
<keyword evidence="9" id="KW-0406">Ion transport</keyword>
<evidence type="ECO:0000256" key="4">
    <source>
        <dbReference type="ARBA" id="ARBA00022452"/>
    </source>
</evidence>
<dbReference type="PROSITE" id="PS52016">
    <property type="entry name" value="TONB_DEPENDENT_REC_3"/>
    <property type="match status" value="1"/>
</dbReference>
<dbReference type="NCBIfam" id="TIGR01783">
    <property type="entry name" value="TonB-siderophor"/>
    <property type="match status" value="1"/>
</dbReference>
<gene>
    <name evidence="20" type="ORF">FME62_29085</name>
</gene>
<comment type="similarity">
    <text evidence="2 14 16">Belongs to the TonB-dependent receptor family.</text>
</comment>
<dbReference type="InterPro" id="IPR037066">
    <property type="entry name" value="Plug_dom_sf"/>
</dbReference>
<keyword evidence="7 17" id="KW-0732">Signal</keyword>
<dbReference type="Gene3D" id="2.170.130.10">
    <property type="entry name" value="TonB-dependent receptor, plug domain"/>
    <property type="match status" value="1"/>
</dbReference>
<feature type="domain" description="TonB-dependent receptor-like beta-barrel" evidence="18">
    <location>
        <begin position="253"/>
        <end position="695"/>
    </location>
</feature>
<dbReference type="InterPro" id="IPR036942">
    <property type="entry name" value="Beta-barrel_TonB_sf"/>
</dbReference>
<dbReference type="InterPro" id="IPR000531">
    <property type="entry name" value="Beta-barrel_TonB"/>
</dbReference>
<keyword evidence="4 14" id="KW-1134">Transmembrane beta strand</keyword>
<evidence type="ECO:0000313" key="21">
    <source>
        <dbReference type="Proteomes" id="UP000468995"/>
    </source>
</evidence>
<dbReference type="GO" id="GO:0038023">
    <property type="term" value="F:signaling receptor activity"/>
    <property type="evidence" value="ECO:0007669"/>
    <property type="project" value="InterPro"/>
</dbReference>
<evidence type="ECO:0000256" key="3">
    <source>
        <dbReference type="ARBA" id="ARBA00022448"/>
    </source>
</evidence>
<dbReference type="Pfam" id="PF00593">
    <property type="entry name" value="TonB_dep_Rec_b-barrel"/>
    <property type="match status" value="1"/>
</dbReference>
<dbReference type="SUPFAM" id="SSF56935">
    <property type="entry name" value="Porins"/>
    <property type="match status" value="1"/>
</dbReference>
<keyword evidence="3 14" id="KW-0813">Transport</keyword>
<dbReference type="GO" id="GO:0015891">
    <property type="term" value="P:siderophore transport"/>
    <property type="evidence" value="ECO:0007669"/>
    <property type="project" value="InterPro"/>
</dbReference>
<feature type="short sequence motif" description="TonB C-terminal box" evidence="15">
    <location>
        <begin position="712"/>
        <end position="729"/>
    </location>
</feature>
<evidence type="ECO:0000256" key="16">
    <source>
        <dbReference type="RuleBase" id="RU003357"/>
    </source>
</evidence>